<dbReference type="Proteomes" id="UP000233606">
    <property type="component" value="Unassembled WGS sequence"/>
</dbReference>
<accession>A0ACC9MV88</accession>
<evidence type="ECO:0000313" key="2">
    <source>
        <dbReference type="Proteomes" id="UP000233606"/>
    </source>
</evidence>
<comment type="caution">
    <text evidence="1">The sequence shown here is derived from an EMBL/GenBank/DDBJ whole genome shotgun (WGS) entry which is preliminary data.</text>
</comment>
<organism evidence="1 2">
    <name type="scientific">Macrococcoides caseolyticum</name>
    <dbReference type="NCBI Taxonomy" id="69966"/>
    <lineage>
        <taxon>Bacteria</taxon>
        <taxon>Bacillati</taxon>
        <taxon>Bacillota</taxon>
        <taxon>Bacilli</taxon>
        <taxon>Bacillales</taxon>
        <taxon>Staphylococcaceae</taxon>
        <taxon>Macrococcoides</taxon>
    </lineage>
</organism>
<keyword evidence="2" id="KW-1185">Reference proteome</keyword>
<reference evidence="1" key="1">
    <citation type="submission" date="2017-12" db="EMBL/GenBank/DDBJ databases">
        <title>Genomics of Macrococcus caseolyticus.</title>
        <authorList>
            <person name="MacFadyen A.C."/>
            <person name="Paterson G.K."/>
        </authorList>
    </citation>
    <scope>NUCLEOTIDE SEQUENCE</scope>
    <source>
        <strain evidence="1">5459_5_49</strain>
    </source>
</reference>
<evidence type="ECO:0000313" key="1">
    <source>
        <dbReference type="EMBL" id="PKE57494.1"/>
    </source>
</evidence>
<gene>
    <name evidence="1" type="ORF">CW682_00045</name>
</gene>
<name>A0ACC9MV88_9STAP</name>
<protein>
    <submittedName>
        <fullName evidence="1">Phage major tail protein, TP901-1 family</fullName>
    </submittedName>
</protein>
<proteinExistence type="predicted"/>
<dbReference type="EMBL" id="PIWU01000001">
    <property type="protein sequence ID" value="PKE57494.1"/>
    <property type="molecule type" value="Genomic_DNA"/>
</dbReference>
<sequence>MQIADGVSKVLYFRKLGDKTAATLVLQQEHSKSYKRERDAVITKAGKVFKKGELEDEISIKALQSTKDDAYKMLEKSIVDGDAIEVWEVDLSKKSSNPESTGKFQAEYRQGYLTEWEATSPSEDDPTVEGTFVTFGTRQIGLVTVPPEDLKNGGVLGYAFHDMIASDIPKDGLATLPSEPSVGV</sequence>